<dbReference type="InterPro" id="IPR004358">
    <property type="entry name" value="Sig_transdc_His_kin-like_C"/>
</dbReference>
<dbReference type="RefSeq" id="WP_309542235.1">
    <property type="nucleotide sequence ID" value="NZ_CP133659.1"/>
</dbReference>
<keyword evidence="14" id="KW-0902">Two-component regulatory system</keyword>
<dbReference type="SMART" id="SM00387">
    <property type="entry name" value="HATPase_c"/>
    <property type="match status" value="1"/>
</dbReference>
<dbReference type="Gene3D" id="3.30.450.20">
    <property type="entry name" value="PAS domain"/>
    <property type="match status" value="2"/>
</dbReference>
<dbReference type="Pfam" id="PF00512">
    <property type="entry name" value="HisKA"/>
    <property type="match status" value="1"/>
</dbReference>
<dbReference type="InterPro" id="IPR003594">
    <property type="entry name" value="HATPase_dom"/>
</dbReference>
<keyword evidence="8 18" id="KW-0812">Transmembrane</keyword>
<name>A0ABY9R3Z6_9BACT</name>
<sequence length="593" mass="64778">MKRRAPDRQRPWLSIPPWIILGAAVIMAAIVVAMAIRNTNREKALASQTLLEKGAAILRAFESAARTGMNMRWGGTQLQVLLQETASQPGIFYLAVTDEDGTILAHSDSARIGERLHDAEETKSLEAGLKEKWRTKEEGGKQRVFEVYRYFAPMAGRDGPGHPGEPHWQQWCQWGSGNVSLGSGRQIIFAGFDVAPFEEALEEDFRNTAILSGVLLLLGVGGVMMLFGAQSYRMSRRQLQNTQAFASEIINNLPVGLITTGSDGRVSVVNSAAESISGLKASQVAGRLPDEVLPTSLCSLKGVIDRGEPVIEHETECAFGEKSTPLSVSAAKIANDQGDFLGNIFIFRDLGEVRKLQEEVRRKEKLAALGSLAAGIAHEIRNPLSSIKGFAKYFESHSVQGSEGRELAAVMTKEVDRLNRVITELLEFARPSDLKTQPMNVNDLIMHTLRLVRQDAESKKVKIEFSRDEELPEIDIDPDRFTQALLNLYLNAVQAMDAGGVLSIGARTDAHGGVRIEVMDTGKGIPPESLGSIFNPYFTTKASGTGLGLAIVHKVVEAHHGDIKVRSALGRGTVFSIFLPTKLRREGTYGRQA</sequence>
<evidence type="ECO:0000256" key="13">
    <source>
        <dbReference type="ARBA" id="ARBA00022989"/>
    </source>
</evidence>
<dbReference type="InterPro" id="IPR000014">
    <property type="entry name" value="PAS"/>
</dbReference>
<dbReference type="SUPFAM" id="SSF47384">
    <property type="entry name" value="Homodimeric domain of signal transducing histidine kinase"/>
    <property type="match status" value="1"/>
</dbReference>
<keyword evidence="4" id="KW-1003">Cell membrane</keyword>
<evidence type="ECO:0000256" key="3">
    <source>
        <dbReference type="ARBA" id="ARBA00012438"/>
    </source>
</evidence>
<comment type="subcellular location">
    <subcellularLocation>
        <location evidence="2">Cell inner membrane</location>
        <topology evidence="2">Multi-pass membrane protein</topology>
    </subcellularLocation>
</comment>
<keyword evidence="6" id="KW-0597">Phosphoprotein</keyword>
<dbReference type="InterPro" id="IPR029151">
    <property type="entry name" value="Sensor-like_sf"/>
</dbReference>
<keyword evidence="15" id="KW-0346">Stress response</keyword>
<evidence type="ECO:0000256" key="9">
    <source>
        <dbReference type="ARBA" id="ARBA00022741"/>
    </source>
</evidence>
<dbReference type="EC" id="2.7.13.3" evidence="3"/>
<keyword evidence="7" id="KW-0808">Transferase</keyword>
<keyword evidence="11" id="KW-0862">Zinc</keyword>
<protein>
    <recommendedName>
        <fullName evidence="17">Sensor histidine kinase ZraS</fullName>
        <ecNumber evidence="3">2.7.13.3</ecNumber>
    </recommendedName>
</protein>
<dbReference type="PROSITE" id="PS50109">
    <property type="entry name" value="HIS_KIN"/>
    <property type="match status" value="1"/>
</dbReference>
<dbReference type="NCBIfam" id="TIGR00229">
    <property type="entry name" value="sensory_box"/>
    <property type="match status" value="1"/>
</dbReference>
<evidence type="ECO:0000256" key="16">
    <source>
        <dbReference type="ARBA" id="ARBA00023136"/>
    </source>
</evidence>
<feature type="domain" description="Histidine kinase" evidence="19">
    <location>
        <begin position="375"/>
        <end position="583"/>
    </location>
</feature>
<evidence type="ECO:0000259" key="19">
    <source>
        <dbReference type="PROSITE" id="PS50109"/>
    </source>
</evidence>
<keyword evidence="5" id="KW-0997">Cell inner membrane</keyword>
<evidence type="ECO:0000256" key="10">
    <source>
        <dbReference type="ARBA" id="ARBA00022777"/>
    </source>
</evidence>
<dbReference type="CDD" id="cd00130">
    <property type="entry name" value="PAS"/>
    <property type="match status" value="1"/>
</dbReference>
<dbReference type="InterPro" id="IPR036097">
    <property type="entry name" value="HisK_dim/P_sf"/>
</dbReference>
<dbReference type="Pfam" id="PF00989">
    <property type="entry name" value="PAS"/>
    <property type="match status" value="1"/>
</dbReference>
<evidence type="ECO:0000256" key="4">
    <source>
        <dbReference type="ARBA" id="ARBA00022475"/>
    </source>
</evidence>
<dbReference type="Pfam" id="PF02518">
    <property type="entry name" value="HATPase_c"/>
    <property type="match status" value="1"/>
</dbReference>
<organism evidence="21 22">
    <name type="scientific">Nitratidesulfovibrio liaohensis</name>
    <dbReference type="NCBI Taxonomy" id="2604158"/>
    <lineage>
        <taxon>Bacteria</taxon>
        <taxon>Pseudomonadati</taxon>
        <taxon>Thermodesulfobacteriota</taxon>
        <taxon>Desulfovibrionia</taxon>
        <taxon>Desulfovibrionales</taxon>
        <taxon>Desulfovibrionaceae</taxon>
        <taxon>Nitratidesulfovibrio</taxon>
    </lineage>
</organism>
<dbReference type="InterPro" id="IPR035965">
    <property type="entry name" value="PAS-like_dom_sf"/>
</dbReference>
<accession>A0ABY9R3Z6</accession>
<dbReference type="CDD" id="cd00082">
    <property type="entry name" value="HisKA"/>
    <property type="match status" value="1"/>
</dbReference>
<evidence type="ECO:0000256" key="17">
    <source>
        <dbReference type="ARBA" id="ARBA00044982"/>
    </source>
</evidence>
<proteinExistence type="predicted"/>
<dbReference type="InterPro" id="IPR005467">
    <property type="entry name" value="His_kinase_dom"/>
</dbReference>
<keyword evidence="16 18" id="KW-0472">Membrane</keyword>
<dbReference type="InterPro" id="IPR003661">
    <property type="entry name" value="HisK_dim/P_dom"/>
</dbReference>
<dbReference type="EMBL" id="CP133659">
    <property type="protein sequence ID" value="WMW66332.1"/>
    <property type="molecule type" value="Genomic_DNA"/>
</dbReference>
<dbReference type="PANTHER" id="PTHR43065">
    <property type="entry name" value="SENSOR HISTIDINE KINASE"/>
    <property type="match status" value="1"/>
</dbReference>
<dbReference type="Gene3D" id="1.10.287.130">
    <property type="match status" value="1"/>
</dbReference>
<dbReference type="InterPro" id="IPR013767">
    <property type="entry name" value="PAS_fold"/>
</dbReference>
<evidence type="ECO:0000256" key="15">
    <source>
        <dbReference type="ARBA" id="ARBA00023016"/>
    </source>
</evidence>
<dbReference type="PANTHER" id="PTHR43065:SF54">
    <property type="entry name" value="SENSOR PROTEIN ZRAS"/>
    <property type="match status" value="1"/>
</dbReference>
<dbReference type="SUPFAM" id="SSF103190">
    <property type="entry name" value="Sensory domain-like"/>
    <property type="match status" value="1"/>
</dbReference>
<evidence type="ECO:0000256" key="18">
    <source>
        <dbReference type="SAM" id="Phobius"/>
    </source>
</evidence>
<keyword evidence="12 21" id="KW-0067">ATP-binding</keyword>
<dbReference type="InterPro" id="IPR036890">
    <property type="entry name" value="HATPase_C_sf"/>
</dbReference>
<dbReference type="GO" id="GO:0005524">
    <property type="term" value="F:ATP binding"/>
    <property type="evidence" value="ECO:0007669"/>
    <property type="project" value="UniProtKB-KW"/>
</dbReference>
<dbReference type="Pfam" id="PF17203">
    <property type="entry name" value="sCache_3_2"/>
    <property type="match status" value="1"/>
</dbReference>
<gene>
    <name evidence="21" type="ORF">KPS_000899</name>
</gene>
<keyword evidence="10" id="KW-0418">Kinase</keyword>
<evidence type="ECO:0000256" key="2">
    <source>
        <dbReference type="ARBA" id="ARBA00004429"/>
    </source>
</evidence>
<evidence type="ECO:0000256" key="8">
    <source>
        <dbReference type="ARBA" id="ARBA00022692"/>
    </source>
</evidence>
<evidence type="ECO:0000256" key="11">
    <source>
        <dbReference type="ARBA" id="ARBA00022833"/>
    </source>
</evidence>
<feature type="transmembrane region" description="Helical" evidence="18">
    <location>
        <begin position="12"/>
        <end position="36"/>
    </location>
</feature>
<evidence type="ECO:0000256" key="14">
    <source>
        <dbReference type="ARBA" id="ARBA00023012"/>
    </source>
</evidence>
<evidence type="ECO:0000256" key="5">
    <source>
        <dbReference type="ARBA" id="ARBA00022519"/>
    </source>
</evidence>
<dbReference type="InterPro" id="IPR033463">
    <property type="entry name" value="sCache_3"/>
</dbReference>
<dbReference type="Gene3D" id="3.30.565.10">
    <property type="entry name" value="Histidine kinase-like ATPase, C-terminal domain"/>
    <property type="match status" value="1"/>
</dbReference>
<keyword evidence="9" id="KW-0547">Nucleotide-binding</keyword>
<feature type="transmembrane region" description="Helical" evidence="18">
    <location>
        <begin position="209"/>
        <end position="229"/>
    </location>
</feature>
<evidence type="ECO:0000256" key="1">
    <source>
        <dbReference type="ARBA" id="ARBA00000085"/>
    </source>
</evidence>
<feature type="domain" description="PAS" evidence="20">
    <location>
        <begin position="242"/>
        <end position="287"/>
    </location>
</feature>
<dbReference type="PROSITE" id="PS50112">
    <property type="entry name" value="PAS"/>
    <property type="match status" value="1"/>
</dbReference>
<evidence type="ECO:0000259" key="20">
    <source>
        <dbReference type="PROSITE" id="PS50112"/>
    </source>
</evidence>
<dbReference type="SMART" id="SM00091">
    <property type="entry name" value="PAS"/>
    <property type="match status" value="1"/>
</dbReference>
<keyword evidence="22" id="KW-1185">Reference proteome</keyword>
<evidence type="ECO:0000256" key="6">
    <source>
        <dbReference type="ARBA" id="ARBA00022553"/>
    </source>
</evidence>
<dbReference type="SUPFAM" id="SSF55874">
    <property type="entry name" value="ATPase domain of HSP90 chaperone/DNA topoisomerase II/histidine kinase"/>
    <property type="match status" value="1"/>
</dbReference>
<evidence type="ECO:0000256" key="7">
    <source>
        <dbReference type="ARBA" id="ARBA00022679"/>
    </source>
</evidence>
<comment type="catalytic activity">
    <reaction evidence="1">
        <text>ATP + protein L-histidine = ADP + protein N-phospho-L-histidine.</text>
        <dbReference type="EC" id="2.7.13.3"/>
    </reaction>
</comment>
<evidence type="ECO:0000256" key="12">
    <source>
        <dbReference type="ARBA" id="ARBA00022840"/>
    </source>
</evidence>
<evidence type="ECO:0000313" key="22">
    <source>
        <dbReference type="Proteomes" id="UP001180616"/>
    </source>
</evidence>
<keyword evidence="13 18" id="KW-1133">Transmembrane helix</keyword>
<dbReference type="SMART" id="SM00388">
    <property type="entry name" value="HisKA"/>
    <property type="match status" value="1"/>
</dbReference>
<dbReference type="PRINTS" id="PR00344">
    <property type="entry name" value="BCTRLSENSOR"/>
</dbReference>
<reference evidence="21" key="1">
    <citation type="submission" date="2023-09" db="EMBL/GenBank/DDBJ databases">
        <authorList>
            <consortium name="CW5 consortium"/>
            <person name="Lu C.-W."/>
        </authorList>
    </citation>
    <scope>NUCLEOTIDE SEQUENCE</scope>
    <source>
        <strain evidence="21">KPS</strain>
    </source>
</reference>
<evidence type="ECO:0000313" key="21">
    <source>
        <dbReference type="EMBL" id="WMW66332.1"/>
    </source>
</evidence>
<dbReference type="SUPFAM" id="SSF55785">
    <property type="entry name" value="PYP-like sensor domain (PAS domain)"/>
    <property type="match status" value="1"/>
</dbReference>
<dbReference type="CDD" id="cd18774">
    <property type="entry name" value="PDC2_HK_sensor"/>
    <property type="match status" value="1"/>
</dbReference>
<dbReference type="Proteomes" id="UP001180616">
    <property type="component" value="Chromosome"/>
</dbReference>